<dbReference type="InterPro" id="IPR000182">
    <property type="entry name" value="GNAT_dom"/>
</dbReference>
<dbReference type="Pfam" id="PF00583">
    <property type="entry name" value="Acetyltransf_1"/>
    <property type="match status" value="1"/>
</dbReference>
<protein>
    <submittedName>
        <fullName evidence="2">GNAT family N-acetyltransferase</fullName>
    </submittedName>
</protein>
<comment type="caution">
    <text evidence="2">The sequence shown here is derived from an EMBL/GenBank/DDBJ whole genome shotgun (WGS) entry which is preliminary data.</text>
</comment>
<organism evidence="2 3">
    <name type="scientific">Streptomyces pactum</name>
    <dbReference type="NCBI Taxonomy" id="68249"/>
    <lineage>
        <taxon>Bacteria</taxon>
        <taxon>Bacillati</taxon>
        <taxon>Actinomycetota</taxon>
        <taxon>Actinomycetes</taxon>
        <taxon>Kitasatosporales</taxon>
        <taxon>Streptomycetaceae</taxon>
        <taxon>Streptomyces</taxon>
    </lineage>
</organism>
<dbReference type="EMBL" id="JACYXC010000001">
    <property type="protein sequence ID" value="MBH5333533.1"/>
    <property type="molecule type" value="Genomic_DNA"/>
</dbReference>
<sequence>MRISPATSDDWPAVWRFLRRIVADAETFTYPPDITEDLARDIWMLDAPGRTVVATDASGTVLGSAKMNPNQMGPGAHVSSASFMVDPAHQGRGVGRALCAYALEWARSEGYRGMQFNAVVETNTAAVALYRSLGFEVVGTVPGAFAHPRHGYVGLHVMHRAL</sequence>
<dbReference type="Gene3D" id="3.40.630.30">
    <property type="match status" value="1"/>
</dbReference>
<accession>A0ABS0NEA6</accession>
<keyword evidence="3" id="KW-1185">Reference proteome</keyword>
<dbReference type="PROSITE" id="PS51186">
    <property type="entry name" value="GNAT"/>
    <property type="match status" value="1"/>
</dbReference>
<dbReference type="RefSeq" id="WP_197987340.1">
    <property type="nucleotide sequence ID" value="NZ_JACYXC010000001.1"/>
</dbReference>
<dbReference type="SUPFAM" id="SSF55729">
    <property type="entry name" value="Acyl-CoA N-acyltransferases (Nat)"/>
    <property type="match status" value="1"/>
</dbReference>
<dbReference type="PANTHER" id="PTHR43138:SF1">
    <property type="entry name" value="N-ACETYLTRANSFERASE ACA1"/>
    <property type="match status" value="1"/>
</dbReference>
<evidence type="ECO:0000259" key="1">
    <source>
        <dbReference type="PROSITE" id="PS51186"/>
    </source>
</evidence>
<gene>
    <name evidence="2" type="ORF">IHE55_01415</name>
</gene>
<feature type="domain" description="N-acetyltransferase" evidence="1">
    <location>
        <begin position="1"/>
        <end position="158"/>
    </location>
</feature>
<dbReference type="Proteomes" id="UP000807371">
    <property type="component" value="Unassembled WGS sequence"/>
</dbReference>
<evidence type="ECO:0000313" key="2">
    <source>
        <dbReference type="EMBL" id="MBH5333533.1"/>
    </source>
</evidence>
<dbReference type="CDD" id="cd04301">
    <property type="entry name" value="NAT_SF"/>
    <property type="match status" value="1"/>
</dbReference>
<name>A0ABS0NEA6_9ACTN</name>
<proteinExistence type="predicted"/>
<dbReference type="PANTHER" id="PTHR43138">
    <property type="entry name" value="ACETYLTRANSFERASE, GNAT FAMILY"/>
    <property type="match status" value="1"/>
</dbReference>
<dbReference type="InterPro" id="IPR052742">
    <property type="entry name" value="Mito_N-acetyltransferase"/>
</dbReference>
<dbReference type="InterPro" id="IPR016181">
    <property type="entry name" value="Acyl_CoA_acyltransferase"/>
</dbReference>
<evidence type="ECO:0000313" key="3">
    <source>
        <dbReference type="Proteomes" id="UP000807371"/>
    </source>
</evidence>
<reference evidence="2 3" key="1">
    <citation type="submission" date="2020-09" db="EMBL/GenBank/DDBJ databases">
        <title>Biosynthesis of the nuclear factor of activated T cells inhibitor NFAT-133 and its congeners in Streptomyces pactum.</title>
        <authorList>
            <person name="Zhou W."/>
            <person name="Posri P."/>
            <person name="Abugrain M.E."/>
            <person name="Weisberg A.J."/>
            <person name="Chang J.H."/>
            <person name="Mahmud T."/>
        </authorList>
    </citation>
    <scope>NUCLEOTIDE SEQUENCE [LARGE SCALE GENOMIC DNA]</scope>
    <source>
        <strain evidence="2 3">ATCC 27456</strain>
    </source>
</reference>